<reference evidence="9" key="1">
    <citation type="submission" date="2025-08" db="UniProtKB">
        <authorList>
            <consortium name="Ensembl"/>
        </authorList>
    </citation>
    <scope>IDENTIFICATION</scope>
</reference>
<dbReference type="GeneID" id="108246333"/>
<evidence type="ECO:0000256" key="2">
    <source>
        <dbReference type="ARBA" id="ARBA00023015"/>
    </source>
</evidence>
<dbReference type="STRING" id="37003.ENSKMAP00000009073"/>
<keyword evidence="2" id="KW-0805">Transcription regulation</keyword>
<keyword evidence="5" id="KW-0804">Transcription</keyword>
<feature type="repeat" description="ANK" evidence="6">
    <location>
        <begin position="289"/>
        <end position="321"/>
    </location>
</feature>
<dbReference type="AlphaFoldDB" id="A0A3Q2ZYQ7"/>
<dbReference type="InterPro" id="IPR036770">
    <property type="entry name" value="Ankyrin_rpt-contain_sf"/>
</dbReference>
<dbReference type="GeneTree" id="ENSGT00940000153695"/>
<evidence type="ECO:0000256" key="4">
    <source>
        <dbReference type="ARBA" id="ARBA00023159"/>
    </source>
</evidence>
<dbReference type="SMART" id="SM00248">
    <property type="entry name" value="ANK"/>
    <property type="match status" value="3"/>
</dbReference>
<evidence type="ECO:0000256" key="1">
    <source>
        <dbReference type="ARBA" id="ARBA00022737"/>
    </source>
</evidence>
<dbReference type="Proteomes" id="UP000264800">
    <property type="component" value="Unplaced"/>
</dbReference>
<evidence type="ECO:0000256" key="5">
    <source>
        <dbReference type="ARBA" id="ARBA00023163"/>
    </source>
</evidence>
<evidence type="ECO:0000313" key="10">
    <source>
        <dbReference type="Proteomes" id="UP000264800"/>
    </source>
</evidence>
<keyword evidence="1" id="KW-0677">Repeat</keyword>
<proteinExistence type="predicted"/>
<evidence type="ECO:0000256" key="7">
    <source>
        <dbReference type="SAM" id="MobiDB-lite"/>
    </source>
</evidence>
<evidence type="ECO:0000259" key="8">
    <source>
        <dbReference type="PROSITE" id="PS52003"/>
    </source>
</evidence>
<dbReference type="OMA" id="PQKRYMG"/>
<feature type="region of interest" description="Disordered" evidence="7">
    <location>
        <begin position="73"/>
        <end position="101"/>
    </location>
</feature>
<dbReference type="InterPro" id="IPR047571">
    <property type="entry name" value="OCA"/>
</dbReference>
<dbReference type="PROSITE" id="PS50088">
    <property type="entry name" value="ANK_REPEAT"/>
    <property type="match status" value="1"/>
</dbReference>
<dbReference type="GO" id="GO:0070974">
    <property type="term" value="F:POU domain binding"/>
    <property type="evidence" value="ECO:0007669"/>
    <property type="project" value="InterPro"/>
</dbReference>
<feature type="compositionally biased region" description="Basic residues" evidence="7">
    <location>
        <begin position="91"/>
        <end position="101"/>
    </location>
</feature>
<reference evidence="9" key="2">
    <citation type="submission" date="2025-09" db="UniProtKB">
        <authorList>
            <consortium name="Ensembl"/>
        </authorList>
    </citation>
    <scope>IDENTIFICATION</scope>
</reference>
<dbReference type="Ensembl" id="ENSKMAT00000009207.1">
    <property type="protein sequence ID" value="ENSKMAP00000009073.1"/>
    <property type="gene ID" value="ENSKMAG00000006819.1"/>
</dbReference>
<dbReference type="PANTHER" id="PTHR24124">
    <property type="entry name" value="ANKYRIN REPEAT FAMILY A"/>
    <property type="match status" value="1"/>
</dbReference>
<dbReference type="GO" id="GO:0005634">
    <property type="term" value="C:nucleus"/>
    <property type="evidence" value="ECO:0007669"/>
    <property type="project" value="TreeGrafter"/>
</dbReference>
<dbReference type="Gene3D" id="1.25.40.20">
    <property type="entry name" value="Ankyrin repeat-containing domain"/>
    <property type="match status" value="1"/>
</dbReference>
<dbReference type="SUPFAM" id="SSF48403">
    <property type="entry name" value="Ankyrin repeat"/>
    <property type="match status" value="1"/>
</dbReference>
<protein>
    <submittedName>
        <fullName evidence="9">Zgc:113279</fullName>
    </submittedName>
</protein>
<keyword evidence="4" id="KW-0010">Activator</keyword>
<organism evidence="9 10">
    <name type="scientific">Kryptolebias marmoratus</name>
    <name type="common">Mangrove killifish</name>
    <name type="synonym">Rivulus marmoratus</name>
    <dbReference type="NCBI Taxonomy" id="37003"/>
    <lineage>
        <taxon>Eukaryota</taxon>
        <taxon>Metazoa</taxon>
        <taxon>Chordata</taxon>
        <taxon>Craniata</taxon>
        <taxon>Vertebrata</taxon>
        <taxon>Euteleostomi</taxon>
        <taxon>Actinopterygii</taxon>
        <taxon>Neopterygii</taxon>
        <taxon>Teleostei</taxon>
        <taxon>Neoteleostei</taxon>
        <taxon>Acanthomorphata</taxon>
        <taxon>Ovalentaria</taxon>
        <taxon>Atherinomorphae</taxon>
        <taxon>Cyprinodontiformes</taxon>
        <taxon>Rivulidae</taxon>
        <taxon>Kryptolebias</taxon>
    </lineage>
</organism>
<accession>A0A3Q2ZYQ7</accession>
<dbReference type="KEGG" id="kmr:108246333"/>
<dbReference type="OrthoDB" id="10252328at2759"/>
<feature type="compositionally biased region" description="Polar residues" evidence="7">
    <location>
        <begin position="128"/>
        <end position="145"/>
    </location>
</feature>
<evidence type="ECO:0000256" key="6">
    <source>
        <dbReference type="PROSITE-ProRule" id="PRU00023"/>
    </source>
</evidence>
<dbReference type="RefSeq" id="XP_017289297.1">
    <property type="nucleotide sequence ID" value="XM_017433808.3"/>
</dbReference>
<evidence type="ECO:0000313" key="9">
    <source>
        <dbReference type="Ensembl" id="ENSKMAP00000009073.1"/>
    </source>
</evidence>
<feature type="region of interest" description="Disordered" evidence="7">
    <location>
        <begin position="128"/>
        <end position="171"/>
    </location>
</feature>
<keyword evidence="10" id="KW-1185">Reference proteome</keyword>
<dbReference type="PROSITE" id="PS50297">
    <property type="entry name" value="ANK_REP_REGION"/>
    <property type="match status" value="1"/>
</dbReference>
<feature type="domain" description="OCA" evidence="8">
    <location>
        <begin position="47"/>
        <end position="69"/>
    </location>
</feature>
<keyword evidence="3 6" id="KW-0040">ANK repeat</keyword>
<dbReference type="Pfam" id="PF13637">
    <property type="entry name" value="Ank_4"/>
    <property type="match status" value="1"/>
</dbReference>
<dbReference type="PROSITE" id="PS52003">
    <property type="entry name" value="OCA"/>
    <property type="match status" value="1"/>
</dbReference>
<sequence>MRRQYRRKEPSVAGLCSAKADPCVPRDTTSTRGCRNKGSTCSIYGGEKVYLGVRVRMPVKDLLKNIRVSRGQDTADFQERDPKTGSAGNLKRARTRSRSQAIRVKRPVKSLEELSIIIEVLEEDLKTSTTSHSPTYSLPPSNSPGDSEPSPADAGYGDEYDEIIPSPESYTTYSPRTAEYYSSWSPTDCMFSSLQLVGVSNLQRKDNREEEWIKHQNNHWDPNSATFFWTQLQKEERQLRATSDKELLGTDEHGKIALHKVVCLGKRALAYVIAKRMAALNSLDLKDSDGMTALLYAAKHNQHLMVADLISLGANVNEKNNLGKSCLHLSAENGYIRVLEVLRQAMVGGVHIDVEATDNSGMSVLQCASLALKTSMSEDKSSMSPDRSRLQTLRQEHMMETLECLLQIDSYRPTTVCPSVTGEPEYAAQSWLNSQRVCPAGLFGTPTVMF</sequence>
<dbReference type="GO" id="GO:0003677">
    <property type="term" value="F:DNA binding"/>
    <property type="evidence" value="ECO:0007669"/>
    <property type="project" value="InterPro"/>
</dbReference>
<dbReference type="GO" id="GO:0010468">
    <property type="term" value="P:regulation of gene expression"/>
    <property type="evidence" value="ECO:0007669"/>
    <property type="project" value="TreeGrafter"/>
</dbReference>
<name>A0A3Q2ZYQ7_KRYMA</name>
<evidence type="ECO:0000256" key="3">
    <source>
        <dbReference type="ARBA" id="ARBA00023043"/>
    </source>
</evidence>
<dbReference type="InterPro" id="IPR002110">
    <property type="entry name" value="Ankyrin_rpt"/>
</dbReference>
<dbReference type="PANTHER" id="PTHR24124:SF8">
    <property type="entry name" value="OCA DOMAIN-CONTAINING PROTEIN"/>
    <property type="match status" value="1"/>
</dbReference>